<accession>A0A7J6MRJ5</accession>
<proteinExistence type="predicted"/>
<dbReference type="EMBL" id="JABANN010000034">
    <property type="protein sequence ID" value="KAF4674229.1"/>
    <property type="molecule type" value="Genomic_DNA"/>
</dbReference>
<comment type="caution">
    <text evidence="2">The sequence shown here is derived from an EMBL/GenBank/DDBJ whole genome shotgun (WGS) entry which is preliminary data.</text>
</comment>
<keyword evidence="1" id="KW-0732">Signal</keyword>
<sequence length="304" mass="35252">MLLSLHLLRPVALLLVYSPGSLGSEFVNREEQTTVWDKIKAKCLPKWLTTNCDIGHTGNDTEAVTHVAYHVQLPKRYSYSFEAFVSNDVLSYACQLIPENPDEKPDIEEIGRALRRKANSRRRETNACTATDLMEIPVGRNKTVAWITTIELEMKDPKMGFMITALSTSFGKKYTPKLKFNLDINRLSKLERKNRVTFADGKPRNFTQPELTDLCYQQLLHYNQYIGTMEDNVFRSPIFRPPPEPFTVRKLLMWLTTNSSKTLPPNLPYTSAKHDLSVWARRPDRERYTDYRQDIERLVFEEDA</sequence>
<dbReference type="Proteomes" id="UP000572268">
    <property type="component" value="Unassembled WGS sequence"/>
</dbReference>
<evidence type="ECO:0000313" key="2">
    <source>
        <dbReference type="EMBL" id="KAF4674229.1"/>
    </source>
</evidence>
<name>A0A7J6MRJ5_PEROL</name>
<feature type="chain" id="PRO_5029524491" evidence="1">
    <location>
        <begin position="24"/>
        <end position="304"/>
    </location>
</feature>
<organism evidence="2 3">
    <name type="scientific">Perkinsus olseni</name>
    <name type="common">Perkinsus atlanticus</name>
    <dbReference type="NCBI Taxonomy" id="32597"/>
    <lineage>
        <taxon>Eukaryota</taxon>
        <taxon>Sar</taxon>
        <taxon>Alveolata</taxon>
        <taxon>Perkinsozoa</taxon>
        <taxon>Perkinsea</taxon>
        <taxon>Perkinsida</taxon>
        <taxon>Perkinsidae</taxon>
        <taxon>Perkinsus</taxon>
    </lineage>
</organism>
<dbReference type="AlphaFoldDB" id="A0A7J6MRJ5"/>
<evidence type="ECO:0000313" key="3">
    <source>
        <dbReference type="Proteomes" id="UP000572268"/>
    </source>
</evidence>
<gene>
    <name evidence="2" type="ORF">FOL46_005586</name>
</gene>
<reference evidence="2 3" key="1">
    <citation type="submission" date="2020-04" db="EMBL/GenBank/DDBJ databases">
        <title>Perkinsus olseni comparative genomics.</title>
        <authorList>
            <person name="Bogema D.R."/>
        </authorList>
    </citation>
    <scope>NUCLEOTIDE SEQUENCE [LARGE SCALE GENOMIC DNA]</scope>
    <source>
        <strain evidence="2">ATCC PRA-31</strain>
    </source>
</reference>
<feature type="signal peptide" evidence="1">
    <location>
        <begin position="1"/>
        <end position="23"/>
    </location>
</feature>
<evidence type="ECO:0000256" key="1">
    <source>
        <dbReference type="SAM" id="SignalP"/>
    </source>
</evidence>
<protein>
    <submittedName>
        <fullName evidence="2">Uncharacterized protein</fullName>
    </submittedName>
</protein>